<evidence type="ECO:0000259" key="7">
    <source>
        <dbReference type="PROSITE" id="PS51900"/>
    </source>
</evidence>
<dbReference type="Pfam" id="PF22022">
    <property type="entry name" value="Phage_int_M"/>
    <property type="match status" value="1"/>
</dbReference>
<dbReference type="Gene3D" id="1.10.150.130">
    <property type="match status" value="1"/>
</dbReference>
<dbReference type="InterPro" id="IPR025166">
    <property type="entry name" value="Integrase_DNA_bind_dom"/>
</dbReference>
<dbReference type="CDD" id="cd00801">
    <property type="entry name" value="INT_P4_C"/>
    <property type="match status" value="1"/>
</dbReference>
<accession>A0A2S9TP31</accession>
<dbReference type="Gene3D" id="1.10.443.10">
    <property type="entry name" value="Intergrase catalytic core"/>
    <property type="match status" value="1"/>
</dbReference>
<feature type="domain" description="Tyr recombinase" evidence="6">
    <location>
        <begin position="204"/>
        <end position="395"/>
    </location>
</feature>
<dbReference type="InterPro" id="IPR013762">
    <property type="entry name" value="Integrase-like_cat_sf"/>
</dbReference>
<dbReference type="RefSeq" id="WP_105913410.1">
    <property type="nucleotide sequence ID" value="NZ_JAMXDQ010000002.1"/>
</dbReference>
<dbReference type="Gene3D" id="3.30.160.390">
    <property type="entry name" value="Integrase, DNA-binding domain"/>
    <property type="match status" value="1"/>
</dbReference>
<keyword evidence="4" id="KW-0233">DNA recombination</keyword>
<dbReference type="GO" id="GO:0003677">
    <property type="term" value="F:DNA binding"/>
    <property type="evidence" value="ECO:0007669"/>
    <property type="project" value="UniProtKB-UniRule"/>
</dbReference>
<dbReference type="InterPro" id="IPR050808">
    <property type="entry name" value="Phage_Integrase"/>
</dbReference>
<dbReference type="InterPro" id="IPR038488">
    <property type="entry name" value="Integrase_DNA-bd_sf"/>
</dbReference>
<dbReference type="InterPro" id="IPR011010">
    <property type="entry name" value="DNA_brk_join_enz"/>
</dbReference>
<sequence length="406" mass="47955">MARIVKPLTDTEIKKAKSKDKDYKLSDGENLYLVVKSNGTKFFRFDFTFAKKRKSMSFGIYPEVTLKEAREKRAKAKEQLINNINPIESKSSNFEDITTFKYVADKWFQLMKREWKEVTYELNEERLKLHVYPYIGNKNISDIKILDILKIIQKLQSNEHFETSERILNTIERIYKYSVTYGFVEHNIIADIDKRTLFTKRMITHRAALTKENEIKELMQDIKSYGDIFKADISTIYALQISPYLALRPYNIRFLEWNEVNFENKYLDIPADKMKTNKNFVLPLSEQAIEILNNIKLYSFNKSKYVFPSPTSNLKCISDATLNHALMKLGYKDRITSHGFRAMFSTIAHEKVKEHGFHSDIIESCLAHAETNRVKAAYNRESKMKYFDEKNELIQWWADWLDNLLK</sequence>
<dbReference type="InterPro" id="IPR002104">
    <property type="entry name" value="Integrase_catalytic"/>
</dbReference>
<evidence type="ECO:0000313" key="8">
    <source>
        <dbReference type="EMBL" id="PRN00584.1"/>
    </source>
</evidence>
<evidence type="ECO:0000256" key="3">
    <source>
        <dbReference type="ARBA" id="ARBA00023125"/>
    </source>
</evidence>
<feature type="domain" description="Core-binding (CB)" evidence="7">
    <location>
        <begin position="98"/>
        <end position="179"/>
    </location>
</feature>
<evidence type="ECO:0000256" key="2">
    <source>
        <dbReference type="ARBA" id="ARBA00022908"/>
    </source>
</evidence>
<dbReference type="InterPro" id="IPR053876">
    <property type="entry name" value="Phage_int_M"/>
</dbReference>
<organism evidence="8 9">
    <name type="scientific">Aliarcobacter cryaerophilus</name>
    <dbReference type="NCBI Taxonomy" id="28198"/>
    <lineage>
        <taxon>Bacteria</taxon>
        <taxon>Pseudomonadati</taxon>
        <taxon>Campylobacterota</taxon>
        <taxon>Epsilonproteobacteria</taxon>
        <taxon>Campylobacterales</taxon>
        <taxon>Arcobacteraceae</taxon>
        <taxon>Aliarcobacter</taxon>
    </lineage>
</organism>
<dbReference type="PANTHER" id="PTHR30629">
    <property type="entry name" value="PROPHAGE INTEGRASE"/>
    <property type="match status" value="1"/>
</dbReference>
<comment type="caution">
    <text evidence="8">The sequence shown here is derived from an EMBL/GenBank/DDBJ whole genome shotgun (WGS) entry which is preliminary data.</text>
</comment>
<dbReference type="InterPro" id="IPR010998">
    <property type="entry name" value="Integrase_recombinase_N"/>
</dbReference>
<keyword evidence="3 5" id="KW-0238">DNA-binding</keyword>
<evidence type="ECO:0000313" key="9">
    <source>
        <dbReference type="Proteomes" id="UP000238811"/>
    </source>
</evidence>
<evidence type="ECO:0000256" key="1">
    <source>
        <dbReference type="ARBA" id="ARBA00008857"/>
    </source>
</evidence>
<dbReference type="PROSITE" id="PS51900">
    <property type="entry name" value="CB"/>
    <property type="match status" value="1"/>
</dbReference>
<evidence type="ECO:0000256" key="5">
    <source>
        <dbReference type="PROSITE-ProRule" id="PRU01248"/>
    </source>
</evidence>
<dbReference type="Pfam" id="PF00589">
    <property type="entry name" value="Phage_integrase"/>
    <property type="match status" value="1"/>
</dbReference>
<dbReference type="Proteomes" id="UP000238811">
    <property type="component" value="Unassembled WGS sequence"/>
</dbReference>
<comment type="similarity">
    <text evidence="1">Belongs to the 'phage' integrase family.</text>
</comment>
<name>A0A2S9TP31_9BACT</name>
<protein>
    <submittedName>
        <fullName evidence="8">Integrase</fullName>
    </submittedName>
</protein>
<dbReference type="PROSITE" id="PS51898">
    <property type="entry name" value="TYR_RECOMBINASE"/>
    <property type="match status" value="1"/>
</dbReference>
<dbReference type="AlphaFoldDB" id="A0A2S9TP31"/>
<evidence type="ECO:0000256" key="4">
    <source>
        <dbReference type="ARBA" id="ARBA00023172"/>
    </source>
</evidence>
<reference evidence="8 9" key="1">
    <citation type="submission" date="2017-09" db="EMBL/GenBank/DDBJ databases">
        <title>Reassesment of A. cryaerophilus.</title>
        <authorList>
            <person name="Perez-Cataluna A."/>
            <person name="Collado L."/>
            <person name="Salgado O."/>
            <person name="Lefinanco V."/>
            <person name="Figueras M.J."/>
        </authorList>
    </citation>
    <scope>NUCLEOTIDE SEQUENCE [LARGE SCALE GENOMIC DNA]</scope>
    <source>
        <strain evidence="8 9">LMG 10229</strain>
    </source>
</reference>
<dbReference type="GO" id="GO:0015074">
    <property type="term" value="P:DNA integration"/>
    <property type="evidence" value="ECO:0007669"/>
    <property type="project" value="UniProtKB-KW"/>
</dbReference>
<proteinExistence type="inferred from homology"/>
<evidence type="ECO:0000259" key="6">
    <source>
        <dbReference type="PROSITE" id="PS51898"/>
    </source>
</evidence>
<dbReference type="GO" id="GO:0006310">
    <property type="term" value="P:DNA recombination"/>
    <property type="evidence" value="ECO:0007669"/>
    <property type="project" value="UniProtKB-KW"/>
</dbReference>
<gene>
    <name evidence="8" type="ORF">CJ668_05000</name>
</gene>
<dbReference type="SUPFAM" id="SSF56349">
    <property type="entry name" value="DNA breaking-rejoining enzymes"/>
    <property type="match status" value="1"/>
</dbReference>
<keyword evidence="2" id="KW-0229">DNA integration</keyword>
<dbReference type="InterPro" id="IPR044068">
    <property type="entry name" value="CB"/>
</dbReference>
<dbReference type="Pfam" id="PF13356">
    <property type="entry name" value="Arm-DNA-bind_3"/>
    <property type="match status" value="1"/>
</dbReference>
<dbReference type="PANTHER" id="PTHR30629:SF6">
    <property type="entry name" value="PROPHAGE INTEGRASE INTA-RELATED"/>
    <property type="match status" value="1"/>
</dbReference>
<dbReference type="EMBL" id="NXGD01000005">
    <property type="protein sequence ID" value="PRN00584.1"/>
    <property type="molecule type" value="Genomic_DNA"/>
</dbReference>